<protein>
    <submittedName>
        <fullName evidence="2">Na+/H+ antiporter subunit G</fullName>
    </submittedName>
</protein>
<organism evidence="2 3">
    <name type="scientific">Marinobacterium marinum</name>
    <dbReference type="NCBI Taxonomy" id="2756129"/>
    <lineage>
        <taxon>Bacteria</taxon>
        <taxon>Pseudomonadati</taxon>
        <taxon>Pseudomonadota</taxon>
        <taxon>Gammaproteobacteria</taxon>
        <taxon>Oceanospirillales</taxon>
        <taxon>Oceanospirillaceae</taxon>
        <taxon>Marinobacterium</taxon>
    </lineage>
</organism>
<reference evidence="2 3" key="1">
    <citation type="submission" date="2020-07" db="EMBL/GenBank/DDBJ databases">
        <title>Bacterium isolated from marien macroalgae.</title>
        <authorList>
            <person name="Zhu K."/>
            <person name="Lu D."/>
            <person name="Du Z."/>
        </authorList>
    </citation>
    <scope>NUCLEOTIDE SEQUENCE [LARGE SCALE GENOMIC DNA]</scope>
    <source>
        <strain evidence="2 3">3-1745</strain>
    </source>
</reference>
<dbReference type="Pfam" id="PF03334">
    <property type="entry name" value="PhaG_MnhG_YufB"/>
    <property type="match status" value="1"/>
</dbReference>
<sequence length="124" mass="13586">MNFWVELLITILLLIGGVFVLIGSIGLSRLPDFYTRLHAPTKATTVGMGGILIASMLMMSVNQGYLSLHELLITLFLLITAPITAHMLAKTALHHENPALQRTRAQHLIASAREQQPPAPADHE</sequence>
<feature type="transmembrane region" description="Helical" evidence="1">
    <location>
        <begin position="71"/>
        <end position="89"/>
    </location>
</feature>
<keyword evidence="3" id="KW-1185">Reference proteome</keyword>
<dbReference type="GO" id="GO:0015385">
    <property type="term" value="F:sodium:proton antiporter activity"/>
    <property type="evidence" value="ECO:0007669"/>
    <property type="project" value="TreeGrafter"/>
</dbReference>
<dbReference type="PANTHER" id="PTHR34703:SF1">
    <property type="entry name" value="ANTIPORTER SUBUNIT MNHG2-RELATED"/>
    <property type="match status" value="1"/>
</dbReference>
<dbReference type="NCBIfam" id="NF009316">
    <property type="entry name" value="PRK12674.1-5"/>
    <property type="match status" value="1"/>
</dbReference>
<name>A0A7W1WVJ5_9GAMM</name>
<evidence type="ECO:0000313" key="2">
    <source>
        <dbReference type="EMBL" id="MBA4501020.1"/>
    </source>
</evidence>
<dbReference type="PANTHER" id="PTHR34703">
    <property type="entry name" value="ANTIPORTER SUBUNIT MNHG2-RELATED"/>
    <property type="match status" value="1"/>
</dbReference>
<keyword evidence="1" id="KW-1133">Transmembrane helix</keyword>
<evidence type="ECO:0000256" key="1">
    <source>
        <dbReference type="SAM" id="Phobius"/>
    </source>
</evidence>
<dbReference type="EMBL" id="JACEMT010000031">
    <property type="protein sequence ID" value="MBA4501020.1"/>
    <property type="molecule type" value="Genomic_DNA"/>
</dbReference>
<dbReference type="NCBIfam" id="TIGR01300">
    <property type="entry name" value="CPA3_mnhG_phaG"/>
    <property type="match status" value="1"/>
</dbReference>
<accession>A0A7W1WVJ5</accession>
<feature type="transmembrane region" description="Helical" evidence="1">
    <location>
        <begin position="39"/>
        <end position="59"/>
    </location>
</feature>
<proteinExistence type="predicted"/>
<dbReference type="RefSeq" id="WP_181736484.1">
    <property type="nucleotide sequence ID" value="NZ_JACEMT010000031.1"/>
</dbReference>
<keyword evidence="1" id="KW-0472">Membrane</keyword>
<comment type="caution">
    <text evidence="2">The sequence shown here is derived from an EMBL/GenBank/DDBJ whole genome shotgun (WGS) entry which is preliminary data.</text>
</comment>
<keyword evidence="1" id="KW-0812">Transmembrane</keyword>
<feature type="transmembrane region" description="Helical" evidence="1">
    <location>
        <begin position="6"/>
        <end position="27"/>
    </location>
</feature>
<dbReference type="InterPro" id="IPR005133">
    <property type="entry name" value="PhaG_MnhG_YufB"/>
</dbReference>
<dbReference type="Proteomes" id="UP000538931">
    <property type="component" value="Unassembled WGS sequence"/>
</dbReference>
<gene>
    <name evidence="2" type="ORF">H1S06_01380</name>
</gene>
<evidence type="ECO:0000313" key="3">
    <source>
        <dbReference type="Proteomes" id="UP000538931"/>
    </source>
</evidence>
<dbReference type="AlphaFoldDB" id="A0A7W1WVJ5"/>